<feature type="non-terminal residue" evidence="1">
    <location>
        <position position="187"/>
    </location>
</feature>
<gene>
    <name evidence="1" type="ORF">H2201_007773</name>
</gene>
<name>A0ABQ9NHW2_9PEZI</name>
<dbReference type="Proteomes" id="UP001172684">
    <property type="component" value="Unassembled WGS sequence"/>
</dbReference>
<protein>
    <submittedName>
        <fullName evidence="1">Uncharacterized protein</fullName>
    </submittedName>
</protein>
<keyword evidence="2" id="KW-1185">Reference proteome</keyword>
<evidence type="ECO:0000313" key="1">
    <source>
        <dbReference type="EMBL" id="KAJ9658454.1"/>
    </source>
</evidence>
<reference evidence="1" key="1">
    <citation type="submission" date="2022-10" db="EMBL/GenBank/DDBJ databases">
        <title>Culturing micro-colonial fungi from biological soil crusts in the Mojave desert and describing Neophaeococcomyces mojavensis, and introducing the new genera and species Taxawa tesnikishii.</title>
        <authorList>
            <person name="Kurbessoian T."/>
            <person name="Stajich J.E."/>
        </authorList>
    </citation>
    <scope>NUCLEOTIDE SEQUENCE</scope>
    <source>
        <strain evidence="1">TK_1</strain>
    </source>
</reference>
<accession>A0ABQ9NHW2</accession>
<organism evidence="1 2">
    <name type="scientific">Coniosporium apollinis</name>
    <dbReference type="NCBI Taxonomy" id="61459"/>
    <lineage>
        <taxon>Eukaryota</taxon>
        <taxon>Fungi</taxon>
        <taxon>Dikarya</taxon>
        <taxon>Ascomycota</taxon>
        <taxon>Pezizomycotina</taxon>
        <taxon>Dothideomycetes</taxon>
        <taxon>Dothideomycetes incertae sedis</taxon>
        <taxon>Coniosporium</taxon>
    </lineage>
</organism>
<dbReference type="EMBL" id="JAPDRL010000087">
    <property type="protein sequence ID" value="KAJ9658454.1"/>
    <property type="molecule type" value="Genomic_DNA"/>
</dbReference>
<evidence type="ECO:0000313" key="2">
    <source>
        <dbReference type="Proteomes" id="UP001172684"/>
    </source>
</evidence>
<comment type="caution">
    <text evidence="1">The sequence shown here is derived from an EMBL/GenBank/DDBJ whole genome shotgun (WGS) entry which is preliminary data.</text>
</comment>
<proteinExistence type="predicted"/>
<sequence>MPKSIFTRLKTFFQDIEAIQLTRISYNQGEFLNPFHFLVRFSSRGTTDPRDEIFGVARLQREEWKPWVLQCFVPDYSTNHLKLFKRFTLAYVAAFKSLEVLTGIWYEHCLRQLPSWVRGWSAPIHETHRFHPGQIDLYNRHYKASKDLPVVPVSYGNSMLRIQGIFVGTVTADFTLASDLSWEGIKE</sequence>